<reference evidence="3 4" key="1">
    <citation type="journal article" date="2013" name="Environ. Microbiol.">
        <title>Complete genome, catabolic sub-proteomes and key-metabolites of Desulfobacula toluolica Tol2, a marine, aromatic compound-degrading, sulfate-reducing bacterium.</title>
        <authorList>
            <person name="Wohlbrand L."/>
            <person name="Jacob J.H."/>
            <person name="Kube M."/>
            <person name="Mussmann M."/>
            <person name="Jarling R."/>
            <person name="Beck A."/>
            <person name="Amann R."/>
            <person name="Wilkes H."/>
            <person name="Reinhardt R."/>
            <person name="Rabus R."/>
        </authorList>
    </citation>
    <scope>NUCLEOTIDE SEQUENCE [LARGE SCALE GENOMIC DNA]</scope>
    <source>
        <strain evidence="4">DSM 7467 / Tol2</strain>
    </source>
</reference>
<dbReference type="InterPro" id="IPR011051">
    <property type="entry name" value="RmlC_Cupin_sf"/>
</dbReference>
<dbReference type="HOGENOM" id="CLU_063221_0_0_7"/>
<dbReference type="Proteomes" id="UP000007347">
    <property type="component" value="Chromosome"/>
</dbReference>
<dbReference type="PATRIC" id="fig|651182.5.peg.973"/>
<evidence type="ECO:0000313" key="4">
    <source>
        <dbReference type="Proteomes" id="UP000007347"/>
    </source>
</evidence>
<dbReference type="InterPro" id="IPR014710">
    <property type="entry name" value="RmlC-like_jellyroll"/>
</dbReference>
<dbReference type="SUPFAM" id="SSF51735">
    <property type="entry name" value="NAD(P)-binding Rossmann-fold domains"/>
    <property type="match status" value="1"/>
</dbReference>
<name>K0NDU7_DESTT</name>
<dbReference type="KEGG" id="dto:TOL2_C08120"/>
<dbReference type="Gene3D" id="2.60.120.10">
    <property type="entry name" value="Jelly Rolls"/>
    <property type="match status" value="1"/>
</dbReference>
<dbReference type="CDD" id="cd07007">
    <property type="entry name" value="cupin_CapF-like_C"/>
    <property type="match status" value="1"/>
</dbReference>
<dbReference type="SUPFAM" id="SSF51182">
    <property type="entry name" value="RmlC-like cupins"/>
    <property type="match status" value="1"/>
</dbReference>
<dbReference type="InterPro" id="IPR036291">
    <property type="entry name" value="NAD(P)-bd_dom_sf"/>
</dbReference>
<dbReference type="Pfam" id="PF14667">
    <property type="entry name" value="Polysacc_synt_C"/>
    <property type="match status" value="1"/>
</dbReference>
<evidence type="ECO:0000313" key="3">
    <source>
        <dbReference type="EMBL" id="CCK78980.1"/>
    </source>
</evidence>
<dbReference type="InterPro" id="IPR001509">
    <property type="entry name" value="Epimerase_deHydtase"/>
</dbReference>
<accession>K0NDU7</accession>
<gene>
    <name evidence="3" type="primary">capF</name>
    <name evidence="3" type="ordered locus">TOL2_C08120</name>
</gene>
<dbReference type="PANTHER" id="PTHR43245">
    <property type="entry name" value="BIFUNCTIONAL POLYMYXIN RESISTANCE PROTEIN ARNA"/>
    <property type="match status" value="1"/>
</dbReference>
<proteinExistence type="predicted"/>
<dbReference type="Pfam" id="PF01370">
    <property type="entry name" value="Epimerase"/>
    <property type="match status" value="1"/>
</dbReference>
<keyword evidence="4" id="KW-1185">Reference proteome</keyword>
<dbReference type="InterPro" id="IPR029303">
    <property type="entry name" value="CapF_C"/>
</dbReference>
<dbReference type="OrthoDB" id="9801785at2"/>
<dbReference type="Gene3D" id="3.40.50.720">
    <property type="entry name" value="NAD(P)-binding Rossmann-like Domain"/>
    <property type="match status" value="1"/>
</dbReference>
<protein>
    <submittedName>
        <fullName evidence="3">CapF: capsular polysaccharide synthesis enzyme</fullName>
    </submittedName>
</protein>
<dbReference type="STRING" id="651182.TOL2_C08120"/>
<feature type="domain" description="NAD-dependent epimerase/dehydratase" evidence="1">
    <location>
        <begin position="6"/>
        <end position="188"/>
    </location>
</feature>
<dbReference type="AlphaFoldDB" id="K0NDU7"/>
<evidence type="ECO:0000259" key="1">
    <source>
        <dbReference type="Pfam" id="PF01370"/>
    </source>
</evidence>
<dbReference type="RefSeq" id="WP_014956332.1">
    <property type="nucleotide sequence ID" value="NC_018645.1"/>
</dbReference>
<dbReference type="EMBL" id="FO203503">
    <property type="protein sequence ID" value="CCK78980.1"/>
    <property type="molecule type" value="Genomic_DNA"/>
</dbReference>
<sequence length="379" mass="43770">MIKVGITGQSGFVGSHLFNYLGLKENIQQILFEKFFFDNFKLLKNFVSKCDVIVHLAAVNRHENPEILYETNISLIKKLISACSATESKPHIIFSSSTQEEGETPYGKSKHNGRCMFEEWANRNNSKFTGLIIPNVYGPFGKPYHNSVVATFCYQLNHGEKPKIHLDGTLKLIYINELVDLIFRIIIEEEDEILCDNRTSVYQVPSSQTANVSEILSILTEYKNEYMGKGCIPNINDSFRLNLFHTFRCYMPDDYFPCLYQKYEDNRGEFVELLRANSAGQSSYSLTKPGITRGDHYHTRKAERFAVVKGKCLIQLRRIGTNNVIEYELDGKAPAFVDIPIWYTHNIVNIGDEDLYTFFWINEFYDHNDPDTYFEKVIV</sequence>
<feature type="domain" description="Capsular polysaccharide assembling protein CapF C-terminal" evidence="2">
    <location>
        <begin position="264"/>
        <end position="373"/>
    </location>
</feature>
<evidence type="ECO:0000259" key="2">
    <source>
        <dbReference type="Pfam" id="PF14667"/>
    </source>
</evidence>
<dbReference type="InterPro" id="IPR050177">
    <property type="entry name" value="Lipid_A_modif_metabolic_enz"/>
</dbReference>
<organism evidence="3 4">
    <name type="scientific">Desulfobacula toluolica (strain DSM 7467 / Tol2)</name>
    <dbReference type="NCBI Taxonomy" id="651182"/>
    <lineage>
        <taxon>Bacteria</taxon>
        <taxon>Pseudomonadati</taxon>
        <taxon>Thermodesulfobacteriota</taxon>
        <taxon>Desulfobacteria</taxon>
        <taxon>Desulfobacterales</taxon>
        <taxon>Desulfobacteraceae</taxon>
        <taxon>Desulfobacula</taxon>
    </lineage>
</organism>